<name>A0ACA9LU19_9GLOM</name>
<evidence type="ECO:0000313" key="2">
    <source>
        <dbReference type="Proteomes" id="UP000789860"/>
    </source>
</evidence>
<comment type="caution">
    <text evidence="1">The sequence shown here is derived from an EMBL/GenBank/DDBJ whole genome shotgun (WGS) entry which is preliminary data.</text>
</comment>
<organism evidence="1 2">
    <name type="scientific">Scutellospora calospora</name>
    <dbReference type="NCBI Taxonomy" id="85575"/>
    <lineage>
        <taxon>Eukaryota</taxon>
        <taxon>Fungi</taxon>
        <taxon>Fungi incertae sedis</taxon>
        <taxon>Mucoromycota</taxon>
        <taxon>Glomeromycotina</taxon>
        <taxon>Glomeromycetes</taxon>
        <taxon>Diversisporales</taxon>
        <taxon>Gigasporaceae</taxon>
        <taxon>Scutellospora</taxon>
    </lineage>
</organism>
<dbReference type="EMBL" id="CAJVPM010008003">
    <property type="protein sequence ID" value="CAG8550963.1"/>
    <property type="molecule type" value="Genomic_DNA"/>
</dbReference>
<dbReference type="Proteomes" id="UP000789860">
    <property type="component" value="Unassembled WGS sequence"/>
</dbReference>
<protein>
    <submittedName>
        <fullName evidence="1">721_t:CDS:1</fullName>
    </submittedName>
</protein>
<keyword evidence="2" id="KW-1185">Reference proteome</keyword>
<gene>
    <name evidence="1" type="ORF">SCALOS_LOCUS5178</name>
</gene>
<evidence type="ECO:0000313" key="1">
    <source>
        <dbReference type="EMBL" id="CAG8550963.1"/>
    </source>
</evidence>
<sequence>IDYGMIVERGSMFKEGVISSSRYVVSRSITCSPEVCSNGSISRT</sequence>
<accession>A0ACA9LU19</accession>
<reference evidence="1" key="1">
    <citation type="submission" date="2021-06" db="EMBL/GenBank/DDBJ databases">
        <authorList>
            <person name="Kallberg Y."/>
            <person name="Tangrot J."/>
            <person name="Rosling A."/>
        </authorList>
    </citation>
    <scope>NUCLEOTIDE SEQUENCE</scope>
    <source>
        <strain evidence="1">AU212A</strain>
    </source>
</reference>
<proteinExistence type="predicted"/>
<feature type="non-terminal residue" evidence="1">
    <location>
        <position position="1"/>
    </location>
</feature>